<keyword evidence="2" id="KW-1185">Reference proteome</keyword>
<gene>
    <name evidence="1" type="ORF">A7A78_06300</name>
</gene>
<accession>A0A1A9LAF7</accession>
<reference evidence="1 2" key="1">
    <citation type="submission" date="2016-05" db="EMBL/GenBank/DDBJ databases">
        <title>Genome sequencing of Vitellibacter soesokkakensis RSSK-12.</title>
        <authorList>
            <person name="Thevarajoo S."/>
            <person name="Selvaratnam C."/>
            <person name="Goh K.M."/>
            <person name="Chan K.-G."/>
            <person name="Chong C.S."/>
        </authorList>
    </citation>
    <scope>NUCLEOTIDE SEQUENCE [LARGE SCALE GENOMIC DNA]</scope>
    <source>
        <strain evidence="1 2">RSSK-12</strain>
    </source>
</reference>
<evidence type="ECO:0000313" key="1">
    <source>
        <dbReference type="EMBL" id="OAD90339.1"/>
    </source>
</evidence>
<dbReference type="RefSeq" id="WP_068762850.1">
    <property type="nucleotide sequence ID" value="NZ_LXIE01000048.1"/>
</dbReference>
<sequence>MTERVKLIWDFRGPNAQPIAIHHAKHLAEFAESEKLQNTLTGNEEITPMHHIAFLVVEKTLMHSLRETLKPTRGQIFDEQ</sequence>
<name>A0A1A9LAF7_9FLAO</name>
<comment type="caution">
    <text evidence="1">The sequence shown here is derived from an EMBL/GenBank/DDBJ whole genome shotgun (WGS) entry which is preliminary data.</text>
</comment>
<dbReference type="Proteomes" id="UP000077552">
    <property type="component" value="Unassembled WGS sequence"/>
</dbReference>
<dbReference type="STRING" id="1385699.A7A78_06300"/>
<organism evidence="1 2">
    <name type="scientific">Aequorivita soesokkakensis</name>
    <dbReference type="NCBI Taxonomy" id="1385699"/>
    <lineage>
        <taxon>Bacteria</taxon>
        <taxon>Pseudomonadati</taxon>
        <taxon>Bacteroidota</taxon>
        <taxon>Flavobacteriia</taxon>
        <taxon>Flavobacteriales</taxon>
        <taxon>Flavobacteriaceae</taxon>
        <taxon>Aequorivita</taxon>
    </lineage>
</organism>
<protein>
    <submittedName>
        <fullName evidence="1">Uncharacterized protein</fullName>
    </submittedName>
</protein>
<evidence type="ECO:0000313" key="2">
    <source>
        <dbReference type="Proteomes" id="UP000077552"/>
    </source>
</evidence>
<proteinExistence type="predicted"/>
<dbReference type="EMBL" id="LXIE01000048">
    <property type="protein sequence ID" value="OAD90339.1"/>
    <property type="molecule type" value="Genomic_DNA"/>
</dbReference>
<dbReference type="AlphaFoldDB" id="A0A1A9LAF7"/>
<dbReference type="OrthoDB" id="1445783at2"/>